<dbReference type="GeneID" id="77007549"/>
<dbReference type="InterPro" id="IPR008844">
    <property type="entry name" value="Spore_GerAC-like"/>
</dbReference>
<dbReference type="Proteomes" id="UP000029278">
    <property type="component" value="Unassembled WGS sequence"/>
</dbReference>
<keyword evidence="5" id="KW-0472">Membrane</keyword>
<dbReference type="Gene3D" id="3.30.300.210">
    <property type="entry name" value="Nutrient germinant receptor protein C, domain 3"/>
    <property type="match status" value="1"/>
</dbReference>
<dbReference type="PANTHER" id="PTHR35789:SF1">
    <property type="entry name" value="SPORE GERMINATION PROTEIN B3"/>
    <property type="match status" value="1"/>
</dbReference>
<evidence type="ECO:0000259" key="8">
    <source>
        <dbReference type="Pfam" id="PF05504"/>
    </source>
</evidence>
<organism evidence="10 11">
    <name type="scientific">Paenibacillus macerans</name>
    <name type="common">Bacillus macerans</name>
    <dbReference type="NCBI Taxonomy" id="44252"/>
    <lineage>
        <taxon>Bacteria</taxon>
        <taxon>Bacillati</taxon>
        <taxon>Bacillota</taxon>
        <taxon>Bacilli</taxon>
        <taxon>Bacillales</taxon>
        <taxon>Paenibacillaceae</taxon>
        <taxon>Paenibacillus</taxon>
    </lineage>
</organism>
<accession>A0A090ZDV3</accession>
<sequence>MTNRYAAGLFILMMFTALLTACWDRTEMNELALVSMMGVDSDPESDKITVYYQIINPLSGTSAKGTPGGEQAPVYTYEISGSSFGEIKSRIYKMLPRKLFMAHCKVLLVSQRAAKQNMRDIVNFIEMQPNGRSSVPMLIVDGPLSQVMRTLTPLERVPSDTIDSRVDLLIRNSLLVGKQIKVSDVIERMEKLDTIVLPLITGMTEAPSSNSGERSADIDANQNNFIIRGGAVFRDYRMAGKLNDTQLVWYHLLNGDRGRHVRQFQVEGKQVSVELRLVRIKREVFWKSDQPVVRIRLDLELSTAYTIEFVPKSRNEVERLENRLNQIIADESLAFYQMIRERGWDLLSINDLLRKQTPNHPDIDQAAKNAQIEIRANTRLLRTGSMSQPYGGTG</sequence>
<evidence type="ECO:0000256" key="5">
    <source>
        <dbReference type="ARBA" id="ARBA00023136"/>
    </source>
</evidence>
<keyword evidence="11" id="KW-1185">Reference proteome</keyword>
<comment type="subcellular location">
    <subcellularLocation>
        <location evidence="1">Membrane</location>
        <topology evidence="1">Lipid-anchor</topology>
    </subcellularLocation>
</comment>
<keyword evidence="7" id="KW-0449">Lipoprotein</keyword>
<feature type="domain" description="Spore germination protein N-terminal" evidence="9">
    <location>
        <begin position="24"/>
        <end position="201"/>
    </location>
</feature>
<dbReference type="InterPro" id="IPR038501">
    <property type="entry name" value="Spore_GerAC_C_sf"/>
</dbReference>
<dbReference type="Pfam" id="PF25198">
    <property type="entry name" value="Spore_GerAC_N"/>
    <property type="match status" value="1"/>
</dbReference>
<proteinExistence type="inferred from homology"/>
<gene>
    <name evidence="10" type="ORF">DJ90_1650</name>
</gene>
<keyword evidence="6" id="KW-0564">Palmitate</keyword>
<evidence type="ECO:0000256" key="3">
    <source>
        <dbReference type="ARBA" id="ARBA00022544"/>
    </source>
</evidence>
<dbReference type="HOGENOM" id="CLU_051140_0_0_9"/>
<evidence type="ECO:0000256" key="4">
    <source>
        <dbReference type="ARBA" id="ARBA00022729"/>
    </source>
</evidence>
<evidence type="ECO:0000256" key="1">
    <source>
        <dbReference type="ARBA" id="ARBA00004635"/>
    </source>
</evidence>
<evidence type="ECO:0000259" key="9">
    <source>
        <dbReference type="Pfam" id="PF25198"/>
    </source>
</evidence>
<evidence type="ECO:0000256" key="7">
    <source>
        <dbReference type="ARBA" id="ARBA00023288"/>
    </source>
</evidence>
<dbReference type="Pfam" id="PF05504">
    <property type="entry name" value="Spore_GerAC"/>
    <property type="match status" value="1"/>
</dbReference>
<dbReference type="NCBIfam" id="TIGR02887">
    <property type="entry name" value="spore_ger_x_C"/>
    <property type="match status" value="1"/>
</dbReference>
<dbReference type="RefSeq" id="WP_036623441.1">
    <property type="nucleotide sequence ID" value="NZ_JAKOBR010000018.1"/>
</dbReference>
<dbReference type="PROSITE" id="PS51257">
    <property type="entry name" value="PROKAR_LIPOPROTEIN"/>
    <property type="match status" value="1"/>
</dbReference>
<evidence type="ECO:0000256" key="2">
    <source>
        <dbReference type="ARBA" id="ARBA00007886"/>
    </source>
</evidence>
<keyword evidence="3" id="KW-0309">Germination</keyword>
<dbReference type="InterPro" id="IPR057336">
    <property type="entry name" value="GerAC_N"/>
</dbReference>
<dbReference type="EMBL" id="JMQA01000029">
    <property type="protein sequence ID" value="KFN08410.1"/>
    <property type="molecule type" value="Genomic_DNA"/>
</dbReference>
<feature type="domain" description="Spore germination GerAC-like C-terminal" evidence="8">
    <location>
        <begin position="229"/>
        <end position="384"/>
    </location>
</feature>
<dbReference type="GO" id="GO:0009847">
    <property type="term" value="P:spore germination"/>
    <property type="evidence" value="ECO:0007669"/>
    <property type="project" value="InterPro"/>
</dbReference>
<dbReference type="GO" id="GO:0016020">
    <property type="term" value="C:membrane"/>
    <property type="evidence" value="ECO:0007669"/>
    <property type="project" value="UniProtKB-SubCell"/>
</dbReference>
<dbReference type="STRING" id="44252.DJ90_1650"/>
<dbReference type="InterPro" id="IPR046953">
    <property type="entry name" value="Spore_GerAC-like_C"/>
</dbReference>
<dbReference type="PANTHER" id="PTHR35789">
    <property type="entry name" value="SPORE GERMINATION PROTEIN B3"/>
    <property type="match status" value="1"/>
</dbReference>
<dbReference type="PATRIC" id="fig|44252.3.peg.3257"/>
<comment type="caution">
    <text evidence="10">The sequence shown here is derived from an EMBL/GenBank/DDBJ whole genome shotgun (WGS) entry which is preliminary data.</text>
</comment>
<evidence type="ECO:0000313" key="11">
    <source>
        <dbReference type="Proteomes" id="UP000029278"/>
    </source>
</evidence>
<dbReference type="AlphaFoldDB" id="A0A090ZDV3"/>
<evidence type="ECO:0000313" key="10">
    <source>
        <dbReference type="EMBL" id="KFN08410.1"/>
    </source>
</evidence>
<keyword evidence="4" id="KW-0732">Signal</keyword>
<name>A0A090ZDV3_PAEMA</name>
<evidence type="ECO:0000256" key="6">
    <source>
        <dbReference type="ARBA" id="ARBA00023139"/>
    </source>
</evidence>
<comment type="similarity">
    <text evidence="2">Belongs to the GerABKC lipoprotein family.</text>
</comment>
<protein>
    <submittedName>
        <fullName evidence="10">Germination, Ger(X)C family protein</fullName>
    </submittedName>
</protein>
<dbReference type="OrthoDB" id="9816067at2"/>
<reference evidence="10 11" key="1">
    <citation type="submission" date="2014-04" db="EMBL/GenBank/DDBJ databases">
        <authorList>
            <person name="Bishop-Lilly K.A."/>
            <person name="Broomall S.M."/>
            <person name="Chain P.S."/>
            <person name="Chertkov O."/>
            <person name="Coyne S.R."/>
            <person name="Daligault H.E."/>
            <person name="Davenport K.W."/>
            <person name="Erkkila T."/>
            <person name="Frey K.G."/>
            <person name="Gibbons H.S."/>
            <person name="Gu W."/>
            <person name="Jaissle J."/>
            <person name="Johnson S.L."/>
            <person name="Koroleva G.I."/>
            <person name="Ladner J.T."/>
            <person name="Lo C.-C."/>
            <person name="Minogue T.D."/>
            <person name="Munk C."/>
            <person name="Palacios G.F."/>
            <person name="Redden C.L."/>
            <person name="Rosenzweig C.N."/>
            <person name="Scholz M.B."/>
            <person name="Teshima H."/>
            <person name="Xu Y."/>
        </authorList>
    </citation>
    <scope>NUCLEOTIDE SEQUENCE [LARGE SCALE GENOMIC DNA]</scope>
    <source>
        <strain evidence="10 11">8244</strain>
    </source>
</reference>